<organism evidence="3 4">
    <name type="scientific">Dreissena polymorpha</name>
    <name type="common">Zebra mussel</name>
    <name type="synonym">Mytilus polymorpha</name>
    <dbReference type="NCBI Taxonomy" id="45954"/>
    <lineage>
        <taxon>Eukaryota</taxon>
        <taxon>Metazoa</taxon>
        <taxon>Spiralia</taxon>
        <taxon>Lophotrochozoa</taxon>
        <taxon>Mollusca</taxon>
        <taxon>Bivalvia</taxon>
        <taxon>Autobranchia</taxon>
        <taxon>Heteroconchia</taxon>
        <taxon>Euheterodonta</taxon>
        <taxon>Imparidentia</taxon>
        <taxon>Neoheterodontei</taxon>
        <taxon>Myida</taxon>
        <taxon>Dreissenoidea</taxon>
        <taxon>Dreissenidae</taxon>
        <taxon>Dreissena</taxon>
    </lineage>
</organism>
<protein>
    <submittedName>
        <fullName evidence="3">Uncharacterized protein</fullName>
    </submittedName>
</protein>
<feature type="signal peptide" evidence="2">
    <location>
        <begin position="1"/>
        <end position="22"/>
    </location>
</feature>
<evidence type="ECO:0000256" key="1">
    <source>
        <dbReference type="SAM" id="MobiDB-lite"/>
    </source>
</evidence>
<feature type="chain" id="PRO_5038778706" evidence="2">
    <location>
        <begin position="23"/>
        <end position="207"/>
    </location>
</feature>
<feature type="compositionally biased region" description="Polar residues" evidence="1">
    <location>
        <begin position="99"/>
        <end position="115"/>
    </location>
</feature>
<name>A0A9D4N0M8_DREPO</name>
<dbReference type="EMBL" id="JAIWYP010000001">
    <property type="protein sequence ID" value="KAH3885124.1"/>
    <property type="molecule type" value="Genomic_DNA"/>
</dbReference>
<feature type="region of interest" description="Disordered" evidence="1">
    <location>
        <begin position="96"/>
        <end position="117"/>
    </location>
</feature>
<keyword evidence="4" id="KW-1185">Reference proteome</keyword>
<evidence type="ECO:0000256" key="2">
    <source>
        <dbReference type="SAM" id="SignalP"/>
    </source>
</evidence>
<sequence length="207" mass="23202">MSQHYCLYLALCLVLGVSVRQGATVPTPPEFSPPPSGNQRNIHTISLMDIFNQRVNARSEMCPRHNVVLFLLTRNNEYLHPCIGPEHRSKWNGEFATEAASTSRQDTTEGASPSVVSGLEALRSSTSRETDVTLYPGSLFKRILNKRSDRTAHGNTPTFLSDRGLVDKRVMWSINSALASLGDPFHHEKERARLKMHRLHSDLLRLG</sequence>
<evidence type="ECO:0000313" key="3">
    <source>
        <dbReference type="EMBL" id="KAH3885124.1"/>
    </source>
</evidence>
<reference evidence="3" key="2">
    <citation type="submission" date="2020-11" db="EMBL/GenBank/DDBJ databases">
        <authorList>
            <person name="McCartney M.A."/>
            <person name="Auch B."/>
            <person name="Kono T."/>
            <person name="Mallez S."/>
            <person name="Becker A."/>
            <person name="Gohl D.M."/>
            <person name="Silverstein K.A.T."/>
            <person name="Koren S."/>
            <person name="Bechman K.B."/>
            <person name="Herman A."/>
            <person name="Abrahante J.E."/>
            <person name="Garbe J."/>
        </authorList>
    </citation>
    <scope>NUCLEOTIDE SEQUENCE</scope>
    <source>
        <strain evidence="3">Duluth1</strain>
        <tissue evidence="3">Whole animal</tissue>
    </source>
</reference>
<comment type="caution">
    <text evidence="3">The sequence shown here is derived from an EMBL/GenBank/DDBJ whole genome shotgun (WGS) entry which is preliminary data.</text>
</comment>
<dbReference type="AlphaFoldDB" id="A0A9D4N0M8"/>
<proteinExistence type="predicted"/>
<keyword evidence="2" id="KW-0732">Signal</keyword>
<reference evidence="3" key="1">
    <citation type="journal article" date="2019" name="bioRxiv">
        <title>The Genome of the Zebra Mussel, Dreissena polymorpha: A Resource for Invasive Species Research.</title>
        <authorList>
            <person name="McCartney M.A."/>
            <person name="Auch B."/>
            <person name="Kono T."/>
            <person name="Mallez S."/>
            <person name="Zhang Y."/>
            <person name="Obille A."/>
            <person name="Becker A."/>
            <person name="Abrahante J.E."/>
            <person name="Garbe J."/>
            <person name="Badalamenti J.P."/>
            <person name="Herman A."/>
            <person name="Mangelson H."/>
            <person name="Liachko I."/>
            <person name="Sullivan S."/>
            <person name="Sone E.D."/>
            <person name="Koren S."/>
            <person name="Silverstein K.A.T."/>
            <person name="Beckman K.B."/>
            <person name="Gohl D.M."/>
        </authorList>
    </citation>
    <scope>NUCLEOTIDE SEQUENCE</scope>
    <source>
        <strain evidence="3">Duluth1</strain>
        <tissue evidence="3">Whole animal</tissue>
    </source>
</reference>
<dbReference type="Proteomes" id="UP000828390">
    <property type="component" value="Unassembled WGS sequence"/>
</dbReference>
<gene>
    <name evidence="3" type="ORF">DPMN_009114</name>
</gene>
<accession>A0A9D4N0M8</accession>
<evidence type="ECO:0000313" key="4">
    <source>
        <dbReference type="Proteomes" id="UP000828390"/>
    </source>
</evidence>